<evidence type="ECO:0000256" key="1">
    <source>
        <dbReference type="ARBA" id="ARBA00022448"/>
    </source>
</evidence>
<dbReference type="PANTHER" id="PTHR36118:SF1">
    <property type="entry name" value="ION-TRANSLOCATING OXIDOREDUCTASE COMPLEX SUBUNIT G"/>
    <property type="match status" value="1"/>
</dbReference>
<dbReference type="GO" id="GO:0022900">
    <property type="term" value="P:electron transport chain"/>
    <property type="evidence" value="ECO:0007669"/>
    <property type="project" value="UniProtKB-UniRule"/>
</dbReference>
<keyword evidence="4 6" id="KW-0288">FMN</keyword>
<comment type="subunit">
    <text evidence="6">The complex is composed of six subunits: RnfA, RnfB, RnfC, RnfD, RnfE and RnfG.</text>
</comment>
<dbReference type="Pfam" id="PF04205">
    <property type="entry name" value="FMN_bind"/>
    <property type="match status" value="1"/>
</dbReference>
<keyword evidence="2 6" id="KW-0597">Phosphoprotein</keyword>
<dbReference type="InterPro" id="IPR007329">
    <property type="entry name" value="FMN-bd"/>
</dbReference>
<evidence type="ECO:0000256" key="6">
    <source>
        <dbReference type="HAMAP-Rule" id="MF_00479"/>
    </source>
</evidence>
<evidence type="ECO:0000256" key="3">
    <source>
        <dbReference type="ARBA" id="ARBA00022630"/>
    </source>
</evidence>
<feature type="modified residue" description="FMN phosphoryl threonine" evidence="6">
    <location>
        <position position="182"/>
    </location>
</feature>
<dbReference type="InterPro" id="IPR010209">
    <property type="entry name" value="Ion_transpt_RnfG/RsxG"/>
</dbReference>
<dbReference type="AlphaFoldDB" id="A0A839K559"/>
<keyword evidence="6" id="KW-0472">Membrane</keyword>
<keyword evidence="6" id="KW-1003">Cell membrane</keyword>
<evidence type="ECO:0000256" key="5">
    <source>
        <dbReference type="ARBA" id="ARBA00022982"/>
    </source>
</evidence>
<dbReference type="HAMAP" id="MF_00479">
    <property type="entry name" value="RsxG_RnfG"/>
    <property type="match status" value="1"/>
</dbReference>
<keyword evidence="6" id="KW-0812">Transmembrane</keyword>
<feature type="domain" description="FMN-binding" evidence="7">
    <location>
        <begin position="110"/>
        <end position="199"/>
    </location>
</feature>
<dbReference type="Proteomes" id="UP000574276">
    <property type="component" value="Unassembled WGS sequence"/>
</dbReference>
<dbReference type="GO" id="GO:0005886">
    <property type="term" value="C:plasma membrane"/>
    <property type="evidence" value="ECO:0007669"/>
    <property type="project" value="UniProtKB-SubCell"/>
</dbReference>
<dbReference type="PIRSF" id="PIRSF006091">
    <property type="entry name" value="E_trnsport_RnfG"/>
    <property type="match status" value="1"/>
</dbReference>
<comment type="caution">
    <text evidence="8">The sequence shown here is derived from an EMBL/GenBank/DDBJ whole genome shotgun (WGS) entry which is preliminary data.</text>
</comment>
<comment type="subcellular location">
    <subcellularLocation>
        <location evidence="6">Cell membrane</location>
        <topology evidence="6">Single-pass membrane protein</topology>
    </subcellularLocation>
</comment>
<comment type="similarity">
    <text evidence="6">Belongs to the RnfG family.</text>
</comment>
<dbReference type="EC" id="7.-.-.-" evidence="6"/>
<name>A0A839K559_9FIRM</name>
<protein>
    <recommendedName>
        <fullName evidence="6">Ion-translocating oxidoreductase complex subunit G</fullName>
        <ecNumber evidence="6">7.-.-.-</ecNumber>
    </recommendedName>
    <alternativeName>
        <fullName evidence="6">Rnf electron transport complex subunit G</fullName>
    </alternativeName>
</protein>
<dbReference type="SMART" id="SM00900">
    <property type="entry name" value="FMN_bind"/>
    <property type="match status" value="1"/>
</dbReference>
<keyword evidence="9" id="KW-1185">Reference proteome</keyword>
<reference evidence="8 9" key="1">
    <citation type="submission" date="2020-07" db="EMBL/GenBank/DDBJ databases">
        <title>Characterization and genome sequencing of isolate MD1, a novel member within the family Lachnospiraceae.</title>
        <authorList>
            <person name="Rettenmaier R."/>
            <person name="Di Bello L."/>
            <person name="Zinser C."/>
            <person name="Scheitz K."/>
            <person name="Liebl W."/>
            <person name="Zverlov V."/>
        </authorList>
    </citation>
    <scope>NUCLEOTIDE SEQUENCE [LARGE SCALE GENOMIC DNA]</scope>
    <source>
        <strain evidence="8 9">MD1</strain>
    </source>
</reference>
<sequence length="211" mass="22814">MKKKSTLLKDALALFLITLISGLSLSYIYEVTKAPIEEQKLLKKQKANQAVFLEAETFEEDEELESLAANTDLTSLNAKYKGITIDEINKAYNSNGELLGYDITVSTTQGYKDVITIVIGYSLDGTIEGMQMLALNETAGLGMRASDPDFISQFTGKQVEQFERTKTGATAENQIDALSGATITTDAVVNAVNAGISFVKTYAELGGGQNE</sequence>
<evidence type="ECO:0000256" key="4">
    <source>
        <dbReference type="ARBA" id="ARBA00022643"/>
    </source>
</evidence>
<dbReference type="EMBL" id="JACEGA010000001">
    <property type="protein sequence ID" value="MBB2184322.1"/>
    <property type="molecule type" value="Genomic_DNA"/>
</dbReference>
<keyword evidence="5 6" id="KW-0249">Electron transport</keyword>
<comment type="function">
    <text evidence="6">Part of a membrane-bound complex that couples electron transfer with translocation of ions across the membrane.</text>
</comment>
<gene>
    <name evidence="6" type="primary">rnfG</name>
    <name evidence="8" type="ORF">H0486_15685</name>
</gene>
<keyword evidence="6" id="KW-1278">Translocase</keyword>
<evidence type="ECO:0000313" key="9">
    <source>
        <dbReference type="Proteomes" id="UP000574276"/>
    </source>
</evidence>
<comment type="cofactor">
    <cofactor evidence="6">
        <name>FMN</name>
        <dbReference type="ChEBI" id="CHEBI:58210"/>
    </cofactor>
</comment>
<evidence type="ECO:0000259" key="7">
    <source>
        <dbReference type="SMART" id="SM00900"/>
    </source>
</evidence>
<keyword evidence="1 6" id="KW-0813">Transport</keyword>
<organism evidence="8 9">
    <name type="scientific">Variimorphobacter saccharofermentans</name>
    <dbReference type="NCBI Taxonomy" id="2755051"/>
    <lineage>
        <taxon>Bacteria</taxon>
        <taxon>Bacillati</taxon>
        <taxon>Bacillota</taxon>
        <taxon>Clostridia</taxon>
        <taxon>Lachnospirales</taxon>
        <taxon>Lachnospiraceae</taxon>
        <taxon>Variimorphobacter</taxon>
    </lineage>
</organism>
<dbReference type="PANTHER" id="PTHR36118">
    <property type="entry name" value="ION-TRANSLOCATING OXIDOREDUCTASE COMPLEX SUBUNIT G"/>
    <property type="match status" value="1"/>
</dbReference>
<keyword evidence="6" id="KW-1133">Transmembrane helix</keyword>
<evidence type="ECO:0000313" key="8">
    <source>
        <dbReference type="EMBL" id="MBB2184322.1"/>
    </source>
</evidence>
<dbReference type="GO" id="GO:0009055">
    <property type="term" value="F:electron transfer activity"/>
    <property type="evidence" value="ECO:0007669"/>
    <property type="project" value="InterPro"/>
</dbReference>
<dbReference type="GO" id="GO:0010181">
    <property type="term" value="F:FMN binding"/>
    <property type="evidence" value="ECO:0007669"/>
    <property type="project" value="InterPro"/>
</dbReference>
<evidence type="ECO:0000256" key="2">
    <source>
        <dbReference type="ARBA" id="ARBA00022553"/>
    </source>
</evidence>
<keyword evidence="3 6" id="KW-0285">Flavoprotein</keyword>
<proteinExistence type="inferred from homology"/>
<accession>A0A839K559</accession>